<dbReference type="SUPFAM" id="SSF53098">
    <property type="entry name" value="Ribonuclease H-like"/>
    <property type="match status" value="1"/>
</dbReference>
<feature type="non-terminal residue" evidence="1">
    <location>
        <position position="1"/>
    </location>
</feature>
<evidence type="ECO:0008006" key="3">
    <source>
        <dbReference type="Google" id="ProtNLM"/>
    </source>
</evidence>
<dbReference type="InterPro" id="IPR012337">
    <property type="entry name" value="RNaseH-like_sf"/>
</dbReference>
<evidence type="ECO:0000313" key="1">
    <source>
        <dbReference type="EMBL" id="KIY61000.1"/>
    </source>
</evidence>
<proteinExistence type="predicted"/>
<dbReference type="STRING" id="1314674.A0A0D7ASK1"/>
<reference evidence="1 2" key="1">
    <citation type="journal article" date="2015" name="Fungal Genet. Biol.">
        <title>Evolution of novel wood decay mechanisms in Agaricales revealed by the genome sequences of Fistulina hepatica and Cylindrobasidium torrendii.</title>
        <authorList>
            <person name="Floudas D."/>
            <person name="Held B.W."/>
            <person name="Riley R."/>
            <person name="Nagy L.G."/>
            <person name="Koehler G."/>
            <person name="Ransdell A.S."/>
            <person name="Younus H."/>
            <person name="Chow J."/>
            <person name="Chiniquy J."/>
            <person name="Lipzen A."/>
            <person name="Tritt A."/>
            <person name="Sun H."/>
            <person name="Haridas S."/>
            <person name="LaButti K."/>
            <person name="Ohm R.A."/>
            <person name="Kues U."/>
            <person name="Blanchette R.A."/>
            <person name="Grigoriev I.V."/>
            <person name="Minto R.E."/>
            <person name="Hibbett D.S."/>
        </authorList>
    </citation>
    <scope>NUCLEOTIDE SEQUENCE [LARGE SCALE GENOMIC DNA]</scope>
    <source>
        <strain evidence="1 2">FP15055 ss-10</strain>
    </source>
</reference>
<gene>
    <name evidence="1" type="ORF">CYLTODRAFT_415744</name>
</gene>
<dbReference type="OrthoDB" id="2423954at2759"/>
<evidence type="ECO:0000313" key="2">
    <source>
        <dbReference type="Proteomes" id="UP000054007"/>
    </source>
</evidence>
<sequence length="657" mass="74180">LLAWRTFESPLRSHFTEQEKQMSFGPISQNASIARRQLAPLLGHALHRQNSGSKDKAQRQDTCPHRNLEAACTLLLDNFLACSFPQKMQHHFPCLLNSAPAVLDHALPSMLPSMVPPPSSLLVPSQVYGAVPFSQIPGPYVAPRTEPAMLDHSSQKEFNQELCILLIMMNVSWWSAEHPYVKAHMPDCKELGGHILDLEADRVTGEMREKVEGSYATGQCDGWKNVAKRSLIGMLINVEYKINLVVGNIFKVDGAFVDWIDHALDVIKWTITCPTKLLSRLTILALILPVITRWTSHYLSVMRLMAMQTALETLVAAQKDKLLLCAGSKPEAVKSAELVIQLIGSSLMWNVLKQVKKHIKLLAIAANITQSNAARLDTVLVSLFVLWHFYRNPGLNQEICHKAVIGLYQHMWNTESKPDDEFIDALQSYFLWRHEFVDSRMCLDAHAERARNKKQSINIFALWGNYLPARESSEIPAYSTDNLGPPPQGFHGFIKFVLAILSIVPNSAVIERLFSQFGIIHTKLRNCLHFKNESILLPRSAQFTETGDKIPAFPNDSRREFYRLLHKAQNENLEDAKMEALDEFNALEDACRLSSHHRMEQALLLENLFKFPAAGEPLPQSLSRVSDFWSSGEAGLDAEIAFHEEYMREMSNNDNDG</sequence>
<dbReference type="Proteomes" id="UP000054007">
    <property type="component" value="Unassembled WGS sequence"/>
</dbReference>
<organism evidence="1 2">
    <name type="scientific">Cylindrobasidium torrendii FP15055 ss-10</name>
    <dbReference type="NCBI Taxonomy" id="1314674"/>
    <lineage>
        <taxon>Eukaryota</taxon>
        <taxon>Fungi</taxon>
        <taxon>Dikarya</taxon>
        <taxon>Basidiomycota</taxon>
        <taxon>Agaricomycotina</taxon>
        <taxon>Agaricomycetes</taxon>
        <taxon>Agaricomycetidae</taxon>
        <taxon>Agaricales</taxon>
        <taxon>Marasmiineae</taxon>
        <taxon>Physalacriaceae</taxon>
        <taxon>Cylindrobasidium</taxon>
    </lineage>
</organism>
<protein>
    <recommendedName>
        <fullName evidence="3">HAT C-terminal dimerisation domain-containing protein</fullName>
    </recommendedName>
</protein>
<dbReference type="EMBL" id="KN881106">
    <property type="protein sequence ID" value="KIY61000.1"/>
    <property type="molecule type" value="Genomic_DNA"/>
</dbReference>
<name>A0A0D7ASK1_9AGAR</name>
<dbReference type="AlphaFoldDB" id="A0A0D7ASK1"/>
<keyword evidence="2" id="KW-1185">Reference proteome</keyword>
<accession>A0A0D7ASK1</accession>